<dbReference type="PANTHER" id="PTHR43378">
    <property type="entry name" value="UDP-3-O-ACYLGLUCOSAMINE N-ACYLTRANSFERASE"/>
    <property type="match status" value="1"/>
</dbReference>
<dbReference type="GO" id="GO:0016410">
    <property type="term" value="F:N-acyltransferase activity"/>
    <property type="evidence" value="ECO:0007669"/>
    <property type="project" value="InterPro"/>
</dbReference>
<protein>
    <recommendedName>
        <fullName evidence="7">UDP-3-O-acylglucosamine N-acyltransferase</fullName>
        <ecNumber evidence="7">2.3.1.191</ecNumber>
    </recommendedName>
</protein>
<dbReference type="Gene3D" id="3.40.1390.10">
    <property type="entry name" value="MurE/MurF, N-terminal domain"/>
    <property type="match status" value="1"/>
</dbReference>
<evidence type="ECO:0000256" key="7">
    <source>
        <dbReference type="HAMAP-Rule" id="MF_00523"/>
    </source>
</evidence>
<evidence type="ECO:0000256" key="4">
    <source>
        <dbReference type="ARBA" id="ARBA00022737"/>
    </source>
</evidence>
<keyword evidence="2 7" id="KW-0441">Lipid A biosynthesis</keyword>
<keyword evidence="3 7" id="KW-0808">Transferase</keyword>
<evidence type="ECO:0000256" key="1">
    <source>
        <dbReference type="ARBA" id="ARBA00022516"/>
    </source>
</evidence>
<dbReference type="PROSITE" id="PS00101">
    <property type="entry name" value="HEXAPEP_TRANSFERASES"/>
    <property type="match status" value="2"/>
</dbReference>
<feature type="domain" description="Mannose-1-phosphate guanyltransferase C-terminal" evidence="8">
    <location>
        <begin position="108"/>
        <end position="186"/>
    </location>
</feature>
<dbReference type="InterPro" id="IPR018357">
    <property type="entry name" value="Hexapep_transf_CS"/>
</dbReference>
<dbReference type="HAMAP" id="MF_00523">
    <property type="entry name" value="LpxD"/>
    <property type="match status" value="1"/>
</dbReference>
<evidence type="ECO:0000259" key="8">
    <source>
        <dbReference type="Pfam" id="PF25087"/>
    </source>
</evidence>
<evidence type="ECO:0000313" key="10">
    <source>
        <dbReference type="Proteomes" id="UP000184066"/>
    </source>
</evidence>
<dbReference type="OrthoDB" id="9784739at2"/>
<dbReference type="Pfam" id="PF14602">
    <property type="entry name" value="Hexapep_2"/>
    <property type="match status" value="2"/>
</dbReference>
<dbReference type="RefSeq" id="WP_072747580.1">
    <property type="nucleotide sequence ID" value="NZ_FOHL01000006.1"/>
</dbReference>
<keyword evidence="5 7" id="KW-0443">Lipid metabolism</keyword>
<evidence type="ECO:0000256" key="2">
    <source>
        <dbReference type="ARBA" id="ARBA00022556"/>
    </source>
</evidence>
<comment type="function">
    <text evidence="7">Catalyzes the N-acylation of UDP-3-O-acylglucosamine using 3-hydroxyacyl-ACP as the acyl donor. Is involved in the biosynthesis of lipid A, a phosphorylated glycolipid that anchors the lipopolysaccharide to the outer membrane of the cell.</text>
</comment>
<organism evidence="9 10">
    <name type="scientific">Oceanicella actignis</name>
    <dbReference type="NCBI Taxonomy" id="1189325"/>
    <lineage>
        <taxon>Bacteria</taxon>
        <taxon>Pseudomonadati</taxon>
        <taxon>Pseudomonadota</taxon>
        <taxon>Alphaproteobacteria</taxon>
        <taxon>Rhodobacterales</taxon>
        <taxon>Paracoccaceae</taxon>
        <taxon>Oceanicella</taxon>
    </lineage>
</organism>
<dbReference type="EMBL" id="FRDL01000006">
    <property type="protein sequence ID" value="SHN70135.1"/>
    <property type="molecule type" value="Genomic_DNA"/>
</dbReference>
<dbReference type="Gene3D" id="2.160.10.10">
    <property type="entry name" value="Hexapeptide repeat proteins"/>
    <property type="match status" value="1"/>
</dbReference>
<evidence type="ECO:0000256" key="6">
    <source>
        <dbReference type="ARBA" id="ARBA00023315"/>
    </source>
</evidence>
<keyword evidence="10" id="KW-1185">Reference proteome</keyword>
<dbReference type="UniPathway" id="UPA00973"/>
<dbReference type="NCBIfam" id="NF002060">
    <property type="entry name" value="PRK00892.1"/>
    <property type="match status" value="1"/>
</dbReference>
<reference evidence="9 10" key="1">
    <citation type="submission" date="2016-12" db="EMBL/GenBank/DDBJ databases">
        <authorList>
            <person name="Song W.-J."/>
            <person name="Kurnit D.M."/>
        </authorList>
    </citation>
    <scope>NUCLEOTIDE SEQUENCE [LARGE SCALE GENOMIC DNA]</scope>
    <source>
        <strain evidence="9 10">CGMCC 1.10808</strain>
    </source>
</reference>
<keyword evidence="1 7" id="KW-0444">Lipid biosynthesis</keyword>
<accession>A0A1M7THE7</accession>
<dbReference type="Pfam" id="PF00132">
    <property type="entry name" value="Hexapep"/>
    <property type="match status" value="1"/>
</dbReference>
<dbReference type="InterPro" id="IPR056729">
    <property type="entry name" value="GMPPB_C"/>
</dbReference>
<keyword evidence="6 7" id="KW-0012">Acyltransferase</keyword>
<evidence type="ECO:0000256" key="5">
    <source>
        <dbReference type="ARBA" id="ARBA00023098"/>
    </source>
</evidence>
<dbReference type="InterPro" id="IPR011004">
    <property type="entry name" value="Trimer_LpxA-like_sf"/>
</dbReference>
<dbReference type="Proteomes" id="UP000184066">
    <property type="component" value="Unassembled WGS sequence"/>
</dbReference>
<gene>
    <name evidence="7" type="primary">lpxD</name>
    <name evidence="9" type="ORF">SAMN05216200_106162</name>
</gene>
<dbReference type="SUPFAM" id="SSF51161">
    <property type="entry name" value="Trimeric LpxA-like enzymes"/>
    <property type="match status" value="1"/>
</dbReference>
<dbReference type="PANTHER" id="PTHR43378:SF2">
    <property type="entry name" value="UDP-3-O-ACYLGLUCOSAMINE N-ACYLTRANSFERASE 1, MITOCHONDRIAL-RELATED"/>
    <property type="match status" value="1"/>
</dbReference>
<keyword evidence="4 7" id="KW-0677">Repeat</keyword>
<dbReference type="EC" id="2.3.1.191" evidence="7"/>
<proteinExistence type="inferred from homology"/>
<name>A0A1M7THE7_9RHOB</name>
<comment type="pathway">
    <text evidence="7">Bacterial outer membrane biogenesis; LPS lipid A biosynthesis.</text>
</comment>
<comment type="subunit">
    <text evidence="7">Homotrimer.</text>
</comment>
<evidence type="ECO:0000256" key="3">
    <source>
        <dbReference type="ARBA" id="ARBA00022679"/>
    </source>
</evidence>
<dbReference type="GO" id="GO:0016020">
    <property type="term" value="C:membrane"/>
    <property type="evidence" value="ECO:0007669"/>
    <property type="project" value="GOC"/>
</dbReference>
<comment type="similarity">
    <text evidence="7">Belongs to the transferase hexapeptide repeat family. LpxD subfamily.</text>
</comment>
<sequence>MPQNLRRITLSDLARALGVEGAGDLSIAVVRAAHPAEAGPEDLAVAASPSYAEALKGGGARAALLWPGADWRALGLEAALFAPRPRYAMAALTQTFQHPPHAPEGVHPSAVVDPSASIGPGASIGPFVWIGPGARIGARARILAHASVGADARIGDDALLHAGVRVGERVRIGDRFIAQPNAVIGGDGFSFVTPEKGAVESARQTGAVAADALNTHHARIHSLGAVRIGDDVEIGAGSTVDRGTLTDTRIGSGTKIDNLVQIGHNVEIGENCLLCAQVGVAGSARIGDRAVLGGKVGVADHVRVGHDAVVAASSGVGSNVPPRAVVIGSPAIARDEWMRMMMAMRRLPRLIGRLGK</sequence>
<dbReference type="CDD" id="cd03352">
    <property type="entry name" value="LbH_LpxD"/>
    <property type="match status" value="1"/>
</dbReference>
<dbReference type="GO" id="GO:0009245">
    <property type="term" value="P:lipid A biosynthetic process"/>
    <property type="evidence" value="ECO:0007669"/>
    <property type="project" value="UniProtKB-UniRule"/>
</dbReference>
<dbReference type="GO" id="GO:0103118">
    <property type="term" value="F:UDP-3-O-[(3R)-3-hydroxyacyl]-glucosamine N-acyltransferase activity"/>
    <property type="evidence" value="ECO:0007669"/>
    <property type="project" value="UniProtKB-EC"/>
</dbReference>
<comment type="catalytic activity">
    <reaction evidence="7">
        <text>a UDP-3-O-[(3R)-3-hydroxyacyl]-alpha-D-glucosamine + a (3R)-hydroxyacyl-[ACP] = a UDP-2-N,3-O-bis[(3R)-3-hydroxyacyl]-alpha-D-glucosamine + holo-[ACP] + H(+)</text>
        <dbReference type="Rhea" id="RHEA:53836"/>
        <dbReference type="Rhea" id="RHEA-COMP:9685"/>
        <dbReference type="Rhea" id="RHEA-COMP:9945"/>
        <dbReference type="ChEBI" id="CHEBI:15378"/>
        <dbReference type="ChEBI" id="CHEBI:64479"/>
        <dbReference type="ChEBI" id="CHEBI:78827"/>
        <dbReference type="ChEBI" id="CHEBI:137740"/>
        <dbReference type="ChEBI" id="CHEBI:137748"/>
        <dbReference type="EC" id="2.3.1.191"/>
    </reaction>
</comment>
<evidence type="ECO:0000313" key="9">
    <source>
        <dbReference type="EMBL" id="SHN70135.1"/>
    </source>
</evidence>
<dbReference type="AlphaFoldDB" id="A0A1M7THE7"/>
<dbReference type="InterPro" id="IPR007691">
    <property type="entry name" value="LpxD"/>
</dbReference>
<feature type="active site" description="Proton acceptor" evidence="7">
    <location>
        <position position="264"/>
    </location>
</feature>
<dbReference type="STRING" id="1189325.SAMN04488119_10641"/>
<dbReference type="InterPro" id="IPR001451">
    <property type="entry name" value="Hexapep"/>
</dbReference>
<dbReference type="Pfam" id="PF25087">
    <property type="entry name" value="GMPPB_C"/>
    <property type="match status" value="1"/>
</dbReference>